<accession>A0A6G3WXU9</accession>
<keyword evidence="5 6" id="KW-0472">Membrane</keyword>
<evidence type="ECO:0000313" key="7">
    <source>
        <dbReference type="EMBL" id="NEE10243.1"/>
    </source>
</evidence>
<keyword evidence="3" id="KW-0133">Cell shape</keyword>
<comment type="caution">
    <text evidence="7">The sequence shown here is derived from an EMBL/GenBank/DDBJ whole genome shotgun (WGS) entry which is preliminary data.</text>
</comment>
<evidence type="ECO:0000256" key="5">
    <source>
        <dbReference type="ARBA" id="ARBA00023136"/>
    </source>
</evidence>
<keyword evidence="2 6" id="KW-0812">Transmembrane</keyword>
<proteinExistence type="predicted"/>
<dbReference type="PANTHER" id="PTHR30474:SF14">
    <property type="entry name" value="CELL CYCLE PROTEIN"/>
    <property type="match status" value="1"/>
</dbReference>
<feature type="transmembrane region" description="Helical" evidence="6">
    <location>
        <begin position="12"/>
        <end position="30"/>
    </location>
</feature>
<dbReference type="GO" id="GO:0005886">
    <property type="term" value="C:plasma membrane"/>
    <property type="evidence" value="ECO:0007669"/>
    <property type="project" value="TreeGrafter"/>
</dbReference>
<evidence type="ECO:0000256" key="2">
    <source>
        <dbReference type="ARBA" id="ARBA00022692"/>
    </source>
</evidence>
<comment type="subcellular location">
    <subcellularLocation>
        <location evidence="1">Membrane</location>
        <topology evidence="1">Multi-pass membrane protein</topology>
    </subcellularLocation>
</comment>
<keyword evidence="4 6" id="KW-1133">Transmembrane helix</keyword>
<dbReference type="PANTHER" id="PTHR30474">
    <property type="entry name" value="CELL CYCLE PROTEIN"/>
    <property type="match status" value="1"/>
</dbReference>
<protein>
    <submittedName>
        <fullName evidence="7">FtsW/RodA/SpoVE family cell cycle protein</fullName>
    </submittedName>
</protein>
<dbReference type="EMBL" id="JAAGMN010002857">
    <property type="protein sequence ID" value="NEE10243.1"/>
    <property type="molecule type" value="Genomic_DNA"/>
</dbReference>
<evidence type="ECO:0000256" key="6">
    <source>
        <dbReference type="SAM" id="Phobius"/>
    </source>
</evidence>
<reference evidence="7" key="1">
    <citation type="submission" date="2020-01" db="EMBL/GenBank/DDBJ databases">
        <title>Insect and environment-associated Actinomycetes.</title>
        <authorList>
            <person name="Currrie C."/>
            <person name="Chevrette M."/>
            <person name="Carlson C."/>
            <person name="Stubbendieck R."/>
            <person name="Wendt-Pienkowski E."/>
        </authorList>
    </citation>
    <scope>NUCLEOTIDE SEQUENCE</scope>
    <source>
        <strain evidence="7">SID7499</strain>
    </source>
</reference>
<evidence type="ECO:0000256" key="4">
    <source>
        <dbReference type="ARBA" id="ARBA00022989"/>
    </source>
</evidence>
<feature type="non-terminal residue" evidence="7">
    <location>
        <position position="1"/>
    </location>
</feature>
<dbReference type="GO" id="GO:0008360">
    <property type="term" value="P:regulation of cell shape"/>
    <property type="evidence" value="ECO:0007669"/>
    <property type="project" value="UniProtKB-KW"/>
</dbReference>
<dbReference type="GO" id="GO:0032153">
    <property type="term" value="C:cell division site"/>
    <property type="evidence" value="ECO:0007669"/>
    <property type="project" value="TreeGrafter"/>
</dbReference>
<dbReference type="Pfam" id="PF01098">
    <property type="entry name" value="FTSW_RODA_SPOVE"/>
    <property type="match status" value="1"/>
</dbReference>
<dbReference type="AlphaFoldDB" id="A0A6G3WXU9"/>
<dbReference type="GO" id="GO:0051301">
    <property type="term" value="P:cell division"/>
    <property type="evidence" value="ECO:0007669"/>
    <property type="project" value="InterPro"/>
</dbReference>
<name>A0A6G3WXU9_9ACTN</name>
<sequence>GIMPVAGLPLPFVSYGGSSMFAVWVAIGLLQSIRVQRPMSA</sequence>
<organism evidence="7">
    <name type="scientific">Streptomyces sp. SID7499</name>
    <dbReference type="NCBI Taxonomy" id="2706086"/>
    <lineage>
        <taxon>Bacteria</taxon>
        <taxon>Bacillati</taxon>
        <taxon>Actinomycetota</taxon>
        <taxon>Actinomycetes</taxon>
        <taxon>Kitasatosporales</taxon>
        <taxon>Streptomycetaceae</taxon>
        <taxon>Streptomyces</taxon>
    </lineage>
</organism>
<dbReference type="GO" id="GO:0015648">
    <property type="term" value="F:lipid-linked peptidoglycan transporter activity"/>
    <property type="evidence" value="ECO:0007669"/>
    <property type="project" value="TreeGrafter"/>
</dbReference>
<gene>
    <name evidence="7" type="ORF">G3M58_27810</name>
</gene>
<evidence type="ECO:0000256" key="1">
    <source>
        <dbReference type="ARBA" id="ARBA00004141"/>
    </source>
</evidence>
<evidence type="ECO:0000256" key="3">
    <source>
        <dbReference type="ARBA" id="ARBA00022960"/>
    </source>
</evidence>
<dbReference type="InterPro" id="IPR001182">
    <property type="entry name" value="FtsW/RodA"/>
</dbReference>